<dbReference type="PANTHER" id="PTHR33154:SF25">
    <property type="entry name" value="LMO0101 PROTEIN"/>
    <property type="match status" value="1"/>
</dbReference>
<dbReference type="EMBL" id="CP066817">
    <property type="protein sequence ID" value="QQM59672.1"/>
    <property type="molecule type" value="Genomic_DNA"/>
</dbReference>
<keyword evidence="1" id="KW-0805">Transcription regulation</keyword>
<evidence type="ECO:0000313" key="5">
    <source>
        <dbReference type="EMBL" id="ODO61678.1"/>
    </source>
</evidence>
<dbReference type="GO" id="GO:0003677">
    <property type="term" value="F:DNA binding"/>
    <property type="evidence" value="ECO:0007669"/>
    <property type="project" value="UniProtKB-KW"/>
</dbReference>
<dbReference type="InterPro" id="IPR011991">
    <property type="entry name" value="ArsR-like_HTH"/>
</dbReference>
<reference evidence="6 8" key="2">
    <citation type="submission" date="2020-12" db="EMBL/GenBank/DDBJ databases">
        <title>Whole genome sequencing of Lactobacillus plantarum PC518.</title>
        <authorList>
            <person name="Guo Q."/>
        </authorList>
    </citation>
    <scope>NUCLEOTIDE SEQUENCE [LARGE SCALE GENOMIC DNA]</scope>
    <source>
        <strain evidence="6 8">PC518</strain>
    </source>
</reference>
<dbReference type="Gene3D" id="1.10.10.10">
    <property type="entry name" value="Winged helix-like DNA-binding domain superfamily/Winged helix DNA-binding domain"/>
    <property type="match status" value="1"/>
</dbReference>
<dbReference type="PANTHER" id="PTHR33154">
    <property type="entry name" value="TRANSCRIPTIONAL REGULATOR, ARSR FAMILY"/>
    <property type="match status" value="1"/>
</dbReference>
<dbReference type="Proteomes" id="UP000094892">
    <property type="component" value="Unassembled WGS sequence"/>
</dbReference>
<protein>
    <submittedName>
        <fullName evidence="6">Helix-turn-helix transcriptional regulator</fullName>
    </submittedName>
    <submittedName>
        <fullName evidence="5">Putative HTH-type transcriptional regulator YceK</fullName>
    </submittedName>
</protein>
<dbReference type="Pfam" id="PF12840">
    <property type="entry name" value="HTH_20"/>
    <property type="match status" value="1"/>
</dbReference>
<dbReference type="InterPro" id="IPR036388">
    <property type="entry name" value="WH-like_DNA-bd_sf"/>
</dbReference>
<dbReference type="PRINTS" id="PR00778">
    <property type="entry name" value="HTHARSR"/>
</dbReference>
<dbReference type="PROSITE" id="PS50987">
    <property type="entry name" value="HTH_ARSR_2"/>
    <property type="match status" value="1"/>
</dbReference>
<dbReference type="InterPro" id="IPR001845">
    <property type="entry name" value="HTH_ArsR_DNA-bd_dom"/>
</dbReference>
<name>A0A0G9FBS2_LACPN</name>
<sequence>MANEIPRSEVDSQQLLVFKVLADVVRLNIVKYLKLQDQAVTCGQVGQAMGISKTAGSYHFKLLEKAGLITVKKVAREKYVMLNPKTFDHYVTHFYQSL</sequence>
<evidence type="ECO:0000313" key="6">
    <source>
        <dbReference type="EMBL" id="QQM59672.1"/>
    </source>
</evidence>
<keyword evidence="3" id="KW-0804">Transcription</keyword>
<dbReference type="EMBL" id="MCOL01000001">
    <property type="protein sequence ID" value="ODO61678.1"/>
    <property type="molecule type" value="Genomic_DNA"/>
</dbReference>
<gene>
    <name evidence="6" type="ORF">JH395_07840</name>
    <name evidence="5" type="ORF">LPJSA22_01657</name>
</gene>
<accession>A0A0G9FBS2</accession>
<evidence type="ECO:0000259" key="4">
    <source>
        <dbReference type="PROSITE" id="PS50987"/>
    </source>
</evidence>
<dbReference type="PATRIC" id="fig|1590.142.peg.1587"/>
<organism evidence="5 7">
    <name type="scientific">Lactiplantibacillus plantarum</name>
    <name type="common">Lactobacillus plantarum</name>
    <dbReference type="NCBI Taxonomy" id="1590"/>
    <lineage>
        <taxon>Bacteria</taxon>
        <taxon>Bacillati</taxon>
        <taxon>Bacillota</taxon>
        <taxon>Bacilli</taxon>
        <taxon>Lactobacillales</taxon>
        <taxon>Lactobacillaceae</taxon>
        <taxon>Lactiplantibacillus</taxon>
    </lineage>
</organism>
<feature type="domain" description="HTH arsR-type" evidence="4">
    <location>
        <begin position="6"/>
        <end position="98"/>
    </location>
</feature>
<evidence type="ECO:0000256" key="1">
    <source>
        <dbReference type="ARBA" id="ARBA00023015"/>
    </source>
</evidence>
<dbReference type="SMART" id="SM00418">
    <property type="entry name" value="HTH_ARSR"/>
    <property type="match status" value="1"/>
</dbReference>
<dbReference type="AlphaFoldDB" id="A0A0G9FBS2"/>
<dbReference type="RefSeq" id="WP_003640488.1">
    <property type="nucleotide sequence ID" value="NZ_AP018405.1"/>
</dbReference>
<evidence type="ECO:0000256" key="3">
    <source>
        <dbReference type="ARBA" id="ARBA00023163"/>
    </source>
</evidence>
<keyword evidence="2" id="KW-0238">DNA-binding</keyword>
<reference evidence="5 7" key="1">
    <citation type="submission" date="2016-08" db="EMBL/GenBank/DDBJ databases">
        <title>Genome sequencing of Lactobacillus plantarum JSA22, isolated from fermented soybean paste.</title>
        <authorList>
            <person name="Choi H.S."/>
        </authorList>
    </citation>
    <scope>NUCLEOTIDE SEQUENCE [LARGE SCALE GENOMIC DNA]</scope>
    <source>
        <strain evidence="5 7">JSA22</strain>
    </source>
</reference>
<dbReference type="SUPFAM" id="SSF46785">
    <property type="entry name" value="Winged helix' DNA-binding domain"/>
    <property type="match status" value="1"/>
</dbReference>
<proteinExistence type="predicted"/>
<evidence type="ECO:0000313" key="8">
    <source>
        <dbReference type="Proteomes" id="UP000595466"/>
    </source>
</evidence>
<dbReference type="CDD" id="cd00090">
    <property type="entry name" value="HTH_ARSR"/>
    <property type="match status" value="1"/>
</dbReference>
<evidence type="ECO:0000256" key="2">
    <source>
        <dbReference type="ARBA" id="ARBA00023125"/>
    </source>
</evidence>
<dbReference type="GO" id="GO:0003700">
    <property type="term" value="F:DNA-binding transcription factor activity"/>
    <property type="evidence" value="ECO:0007669"/>
    <property type="project" value="InterPro"/>
</dbReference>
<evidence type="ECO:0000313" key="7">
    <source>
        <dbReference type="Proteomes" id="UP000094892"/>
    </source>
</evidence>
<dbReference type="InterPro" id="IPR036390">
    <property type="entry name" value="WH_DNA-bd_sf"/>
</dbReference>
<dbReference type="InterPro" id="IPR051081">
    <property type="entry name" value="HTH_MetalResp_TranReg"/>
</dbReference>
<dbReference type="Proteomes" id="UP000595466">
    <property type="component" value="Chromosome"/>
</dbReference>